<reference evidence="12 13" key="1">
    <citation type="submission" date="2020-04" db="EMBL/GenBank/DDBJ databases">
        <authorList>
            <consortium name="Desulfovibrio sp. FSS-1 genome sequencing consortium"/>
            <person name="Shimoshige H."/>
            <person name="Kobayashi H."/>
            <person name="Maekawa T."/>
        </authorList>
    </citation>
    <scope>NUCLEOTIDE SEQUENCE [LARGE SCALE GENOMIC DNA]</scope>
    <source>
        <strain evidence="12 13">SIID29052-01</strain>
    </source>
</reference>
<feature type="domain" description="Glutamine amidotransferase type-2" evidence="11">
    <location>
        <begin position="2"/>
        <end position="211"/>
    </location>
</feature>
<evidence type="ECO:0000256" key="3">
    <source>
        <dbReference type="ARBA" id="ARBA00012737"/>
    </source>
</evidence>
<keyword evidence="13" id="KW-1185">Reference proteome</keyword>
<evidence type="ECO:0000256" key="7">
    <source>
        <dbReference type="ARBA" id="ARBA00048741"/>
    </source>
</evidence>
<keyword evidence="6 8" id="KW-0315">Glutamine amidotransferase</keyword>
<dbReference type="GO" id="GO:0005829">
    <property type="term" value="C:cytosol"/>
    <property type="evidence" value="ECO:0007669"/>
    <property type="project" value="TreeGrafter"/>
</dbReference>
<dbReference type="InterPro" id="IPR051786">
    <property type="entry name" value="ASN_synthetase/amidase"/>
</dbReference>
<dbReference type="Proteomes" id="UP000494245">
    <property type="component" value="Unassembled WGS sequence"/>
</dbReference>
<dbReference type="Gene3D" id="3.40.50.620">
    <property type="entry name" value="HUPs"/>
    <property type="match status" value="2"/>
</dbReference>
<evidence type="ECO:0000256" key="8">
    <source>
        <dbReference type="PIRSR" id="PIRSR001589-1"/>
    </source>
</evidence>
<keyword evidence="8" id="KW-0061">Asparagine biosynthesis</keyword>
<dbReference type="AlphaFoldDB" id="A0A6V8LYR9"/>
<dbReference type="InterPro" id="IPR029055">
    <property type="entry name" value="Ntn_hydrolases_N"/>
</dbReference>
<evidence type="ECO:0000256" key="1">
    <source>
        <dbReference type="ARBA" id="ARBA00005187"/>
    </source>
</evidence>
<name>A0A6V8LYR9_9BACT</name>
<dbReference type="InterPro" id="IPR017932">
    <property type="entry name" value="GATase_2_dom"/>
</dbReference>
<dbReference type="GO" id="GO:0006529">
    <property type="term" value="P:asparagine biosynthetic process"/>
    <property type="evidence" value="ECO:0007669"/>
    <property type="project" value="UniProtKB-KW"/>
</dbReference>
<organism evidence="12 13">
    <name type="scientific">Fundidesulfovibrio magnetotacticus</name>
    <dbReference type="NCBI Taxonomy" id="2730080"/>
    <lineage>
        <taxon>Bacteria</taxon>
        <taxon>Pseudomonadati</taxon>
        <taxon>Thermodesulfobacteriota</taxon>
        <taxon>Desulfovibrionia</taxon>
        <taxon>Desulfovibrionales</taxon>
        <taxon>Desulfovibrionaceae</taxon>
        <taxon>Fundidesulfovibrio</taxon>
    </lineage>
</organism>
<proteinExistence type="inferred from homology"/>
<evidence type="ECO:0000256" key="6">
    <source>
        <dbReference type="ARBA" id="ARBA00022962"/>
    </source>
</evidence>
<dbReference type="NCBIfam" id="TIGR01536">
    <property type="entry name" value="asn_synth_AEB"/>
    <property type="match status" value="1"/>
</dbReference>
<keyword evidence="12" id="KW-0436">Ligase</keyword>
<dbReference type="InterPro" id="IPR014729">
    <property type="entry name" value="Rossmann-like_a/b/a_fold"/>
</dbReference>
<reference evidence="12 13" key="2">
    <citation type="submission" date="2020-05" db="EMBL/GenBank/DDBJ databases">
        <title>Draft genome sequence of Desulfovibrio sp. strainFSS-1.</title>
        <authorList>
            <person name="Shimoshige H."/>
            <person name="Kobayashi H."/>
            <person name="Maekawa T."/>
        </authorList>
    </citation>
    <scope>NUCLEOTIDE SEQUENCE [LARGE SCALE GENOMIC DNA]</scope>
    <source>
        <strain evidence="12 13">SIID29052-01</strain>
    </source>
</reference>
<evidence type="ECO:0000259" key="11">
    <source>
        <dbReference type="PROSITE" id="PS51278"/>
    </source>
</evidence>
<evidence type="ECO:0000313" key="12">
    <source>
        <dbReference type="EMBL" id="GFK95731.1"/>
    </source>
</evidence>
<keyword evidence="4 9" id="KW-0547">Nucleotide-binding</keyword>
<evidence type="ECO:0000256" key="10">
    <source>
        <dbReference type="PIRSR" id="PIRSR001589-3"/>
    </source>
</evidence>
<accession>A0A6V8LYR9</accession>
<dbReference type="CDD" id="cd01991">
    <property type="entry name" value="Asn_synthase_B_C"/>
    <property type="match status" value="1"/>
</dbReference>
<sequence length="619" mass="69114">MCGICGFAGPGTPEQLAAMNARLAHRGPDGHGVHHHPDQGVHLAHRRLAIVDLSDGAQPMLSAAGDLAVTFNGEIYNHLELRRELEAKGHRFRTHHSDTETILHGWREWGPGLQERMSGMWAFVLHDARKRLLFASRDRFGKKPLYYHLRPGFFAFASELSALAAHPGVPTSPSLPALRKYFAHGFIPAPNSLLEGVHKLPGGYCLTVDLDDFSSRLQRWWAFTVEPDEDLARRPEAELAEALREALDRAVSRRLMSDVPLGVFLSGGVDSTSVTALAARRVQDLHTFSVGFEEASFDESLHSRNAASRYGTRHLQHTLSLSQALSLLPDLASRLDEPLGDSSILPTYLLCRETRPHVTVALGGDGADELFAGYETFKALRAAERFHALCPRPVHRALTAMAARLPVSHGYMTLGFKALRFFTGIEHPMRLWNPVWMGPAGPDLLAELFQAPADPEEVYSEAIAAWDETGPKDFTDKTLEFYTRFYLQDAILAKVDRASMLNSLEVRAPYLDPEVADLARRIPHRLKFRHGRGKHILRKALEPLVPRWVLARRKQGFAAPLGKWFHEGRLTLEGCSFPAGVSPEAAMALEREHREGRADRRLALWCLWALGHWRNEGPA</sequence>
<keyword evidence="8" id="KW-0028">Amino-acid biosynthesis</keyword>
<feature type="binding site" evidence="9">
    <location>
        <position position="290"/>
    </location>
    <ligand>
        <name>ATP</name>
        <dbReference type="ChEBI" id="CHEBI:30616"/>
    </ligand>
</feature>
<dbReference type="EC" id="6.3.5.4" evidence="3"/>
<evidence type="ECO:0000256" key="5">
    <source>
        <dbReference type="ARBA" id="ARBA00022840"/>
    </source>
</evidence>
<dbReference type="Pfam" id="PF00733">
    <property type="entry name" value="Asn_synthase"/>
    <property type="match status" value="1"/>
</dbReference>
<dbReference type="InterPro" id="IPR006426">
    <property type="entry name" value="Asn_synth_AEB"/>
</dbReference>
<evidence type="ECO:0000313" key="13">
    <source>
        <dbReference type="Proteomes" id="UP000494245"/>
    </source>
</evidence>
<comment type="similarity">
    <text evidence="2">Belongs to the asparagine synthetase family.</text>
</comment>
<dbReference type="Gene3D" id="3.60.20.10">
    <property type="entry name" value="Glutamine Phosphoribosylpyrophosphate, subunit 1, domain 1"/>
    <property type="match status" value="1"/>
</dbReference>
<evidence type="ECO:0000256" key="2">
    <source>
        <dbReference type="ARBA" id="ARBA00005752"/>
    </source>
</evidence>
<dbReference type="CDD" id="cd00712">
    <property type="entry name" value="AsnB"/>
    <property type="match status" value="1"/>
</dbReference>
<comment type="catalytic activity">
    <reaction evidence="7">
        <text>L-aspartate + L-glutamine + ATP + H2O = L-asparagine + L-glutamate + AMP + diphosphate + H(+)</text>
        <dbReference type="Rhea" id="RHEA:12228"/>
        <dbReference type="ChEBI" id="CHEBI:15377"/>
        <dbReference type="ChEBI" id="CHEBI:15378"/>
        <dbReference type="ChEBI" id="CHEBI:29985"/>
        <dbReference type="ChEBI" id="CHEBI:29991"/>
        <dbReference type="ChEBI" id="CHEBI:30616"/>
        <dbReference type="ChEBI" id="CHEBI:33019"/>
        <dbReference type="ChEBI" id="CHEBI:58048"/>
        <dbReference type="ChEBI" id="CHEBI:58359"/>
        <dbReference type="ChEBI" id="CHEBI:456215"/>
        <dbReference type="EC" id="6.3.5.4"/>
    </reaction>
</comment>
<feature type="site" description="Important for beta-aspartyl-AMP intermediate formation" evidence="10">
    <location>
        <position position="365"/>
    </location>
</feature>
<evidence type="ECO:0000256" key="4">
    <source>
        <dbReference type="ARBA" id="ARBA00022741"/>
    </source>
</evidence>
<dbReference type="SUPFAM" id="SSF52402">
    <property type="entry name" value="Adenine nucleotide alpha hydrolases-like"/>
    <property type="match status" value="1"/>
</dbReference>
<keyword evidence="5 9" id="KW-0067">ATP-binding</keyword>
<feature type="active site" description="For GATase activity" evidence="8">
    <location>
        <position position="2"/>
    </location>
</feature>
<dbReference type="PANTHER" id="PTHR43284">
    <property type="entry name" value="ASPARAGINE SYNTHETASE (GLUTAMINE-HYDROLYZING)"/>
    <property type="match status" value="1"/>
</dbReference>
<feature type="binding site" evidence="9">
    <location>
        <position position="98"/>
    </location>
    <ligand>
        <name>L-glutamine</name>
        <dbReference type="ChEBI" id="CHEBI:58359"/>
    </ligand>
</feature>
<dbReference type="GO" id="GO:0005524">
    <property type="term" value="F:ATP binding"/>
    <property type="evidence" value="ECO:0007669"/>
    <property type="project" value="UniProtKB-KW"/>
</dbReference>
<dbReference type="PIRSF" id="PIRSF001589">
    <property type="entry name" value="Asn_synthetase_glu-h"/>
    <property type="match status" value="1"/>
</dbReference>
<protein>
    <recommendedName>
        <fullName evidence="3">asparagine synthase (glutamine-hydrolyzing)</fullName>
        <ecNumber evidence="3">6.3.5.4</ecNumber>
    </recommendedName>
</protein>
<dbReference type="Pfam" id="PF13537">
    <property type="entry name" value="GATase_7"/>
    <property type="match status" value="1"/>
</dbReference>
<dbReference type="InterPro" id="IPR001962">
    <property type="entry name" value="Asn_synthase"/>
</dbReference>
<dbReference type="PROSITE" id="PS51278">
    <property type="entry name" value="GATASE_TYPE_2"/>
    <property type="match status" value="1"/>
</dbReference>
<dbReference type="InterPro" id="IPR033738">
    <property type="entry name" value="AsnB_N"/>
</dbReference>
<comment type="caution">
    <text evidence="12">The sequence shown here is derived from an EMBL/GenBank/DDBJ whole genome shotgun (WGS) entry which is preliminary data.</text>
</comment>
<dbReference type="SUPFAM" id="SSF56235">
    <property type="entry name" value="N-terminal nucleophile aminohydrolases (Ntn hydrolases)"/>
    <property type="match status" value="1"/>
</dbReference>
<comment type="pathway">
    <text evidence="1">Amino-acid biosynthesis; L-asparagine biosynthesis; L-asparagine from L-aspartate (L-Gln route): step 1/1.</text>
</comment>
<gene>
    <name evidence="12" type="primary">asnB_4</name>
    <name evidence="12" type="ORF">NNJEOMEG_03599</name>
</gene>
<dbReference type="RefSeq" id="WP_173086871.1">
    <property type="nucleotide sequence ID" value="NZ_BLTE01000021.1"/>
</dbReference>
<dbReference type="PANTHER" id="PTHR43284:SF1">
    <property type="entry name" value="ASPARAGINE SYNTHETASE"/>
    <property type="match status" value="1"/>
</dbReference>
<dbReference type="GO" id="GO:0004066">
    <property type="term" value="F:asparagine synthase (glutamine-hydrolyzing) activity"/>
    <property type="evidence" value="ECO:0007669"/>
    <property type="project" value="UniProtKB-EC"/>
</dbReference>
<evidence type="ECO:0000256" key="9">
    <source>
        <dbReference type="PIRSR" id="PIRSR001589-2"/>
    </source>
</evidence>
<dbReference type="EMBL" id="BLTE01000021">
    <property type="protein sequence ID" value="GFK95731.1"/>
    <property type="molecule type" value="Genomic_DNA"/>
</dbReference>